<keyword evidence="2" id="KW-0813">Transport</keyword>
<reference evidence="4 5" key="2">
    <citation type="journal article" date="2017" name="Nature">
        <title>The Apostasia genome and the evolution of orchids.</title>
        <authorList>
            <person name="Zhang G.Q."/>
            <person name="Liu K.W."/>
            <person name="Li Z."/>
            <person name="Lohaus R."/>
            <person name="Hsiao Y.Y."/>
            <person name="Niu S.C."/>
            <person name="Wang J.Y."/>
            <person name="Lin Y.C."/>
            <person name="Xu Q."/>
            <person name="Chen L.J."/>
            <person name="Yoshida K."/>
            <person name="Fujiwara S."/>
            <person name="Wang Z.W."/>
            <person name="Zhang Y.Q."/>
            <person name="Mitsuda N."/>
            <person name="Wang M."/>
            <person name="Liu G.H."/>
            <person name="Pecoraro L."/>
            <person name="Huang H.X."/>
            <person name="Xiao X.J."/>
            <person name="Lin M."/>
            <person name="Wu X.Y."/>
            <person name="Wu W.L."/>
            <person name="Chen Y.Y."/>
            <person name="Chang S.B."/>
            <person name="Sakamoto S."/>
            <person name="Ohme-Takagi M."/>
            <person name="Yagi M."/>
            <person name="Zeng S.J."/>
            <person name="Shen C.Y."/>
            <person name="Yeh C.M."/>
            <person name="Luo Y.B."/>
            <person name="Tsai W.C."/>
            <person name="Van de Peer Y."/>
            <person name="Liu Z.J."/>
        </authorList>
    </citation>
    <scope>NUCLEOTIDE SEQUENCE [LARGE SCALE GENOMIC DNA]</scope>
    <source>
        <tissue evidence="4">The whole plant</tissue>
    </source>
</reference>
<dbReference type="Proteomes" id="UP000233837">
    <property type="component" value="Unassembled WGS sequence"/>
</dbReference>
<organism evidence="4 5">
    <name type="scientific">Dendrobium catenatum</name>
    <dbReference type="NCBI Taxonomy" id="906689"/>
    <lineage>
        <taxon>Eukaryota</taxon>
        <taxon>Viridiplantae</taxon>
        <taxon>Streptophyta</taxon>
        <taxon>Embryophyta</taxon>
        <taxon>Tracheophyta</taxon>
        <taxon>Spermatophyta</taxon>
        <taxon>Magnoliopsida</taxon>
        <taxon>Liliopsida</taxon>
        <taxon>Asparagales</taxon>
        <taxon>Orchidaceae</taxon>
        <taxon>Epidendroideae</taxon>
        <taxon>Malaxideae</taxon>
        <taxon>Dendrobiinae</taxon>
        <taxon>Dendrobium</taxon>
    </lineage>
</organism>
<dbReference type="InterPro" id="IPR045262">
    <property type="entry name" value="STP/PLT_plant"/>
</dbReference>
<dbReference type="PANTHER" id="PTHR23500">
    <property type="entry name" value="SOLUTE CARRIER FAMILY 2, FACILITATED GLUCOSE TRANSPORTER"/>
    <property type="match status" value="1"/>
</dbReference>
<name>A0A2I0WK05_9ASPA</name>
<sequence>MNSSHSSHHLVSGGPHRTIFISTFTREFGCKLFMFDEGLTFLVDATLNSLVVNLLMLILDRILLIIGVGFSIQSLPLYLSEMVPSRLCNSAQHGLPDDHHNRHPCYKSH</sequence>
<evidence type="ECO:0000256" key="3">
    <source>
        <dbReference type="SAM" id="Phobius"/>
    </source>
</evidence>
<keyword evidence="3" id="KW-0472">Membrane</keyword>
<keyword evidence="5" id="KW-1185">Reference proteome</keyword>
<dbReference type="Gene3D" id="1.20.1250.20">
    <property type="entry name" value="MFS general substrate transporter like domains"/>
    <property type="match status" value="1"/>
</dbReference>
<protein>
    <submittedName>
        <fullName evidence="4">Sugar transport protein 4</fullName>
    </submittedName>
</protein>
<reference evidence="4 5" key="1">
    <citation type="journal article" date="2016" name="Sci. Rep.">
        <title>The Dendrobium catenatum Lindl. genome sequence provides insights into polysaccharide synthase, floral development and adaptive evolution.</title>
        <authorList>
            <person name="Zhang G.Q."/>
            <person name="Xu Q."/>
            <person name="Bian C."/>
            <person name="Tsai W.C."/>
            <person name="Yeh C.M."/>
            <person name="Liu K.W."/>
            <person name="Yoshida K."/>
            <person name="Zhang L.S."/>
            <person name="Chang S.B."/>
            <person name="Chen F."/>
            <person name="Shi Y."/>
            <person name="Su Y.Y."/>
            <person name="Zhang Y.Q."/>
            <person name="Chen L.J."/>
            <person name="Yin Y."/>
            <person name="Lin M."/>
            <person name="Huang H."/>
            <person name="Deng H."/>
            <person name="Wang Z.W."/>
            <person name="Zhu S.L."/>
            <person name="Zhao X."/>
            <person name="Deng C."/>
            <person name="Niu S.C."/>
            <person name="Huang J."/>
            <person name="Wang M."/>
            <person name="Liu G.H."/>
            <person name="Yang H.J."/>
            <person name="Xiao X.J."/>
            <person name="Hsiao Y.Y."/>
            <person name="Wu W.L."/>
            <person name="Chen Y.Y."/>
            <person name="Mitsuda N."/>
            <person name="Ohme-Takagi M."/>
            <person name="Luo Y.B."/>
            <person name="Van de Peer Y."/>
            <person name="Liu Z.J."/>
        </authorList>
    </citation>
    <scope>NUCLEOTIDE SEQUENCE [LARGE SCALE GENOMIC DNA]</scope>
    <source>
        <tissue evidence="4">The whole plant</tissue>
    </source>
</reference>
<dbReference type="SUPFAM" id="SSF103473">
    <property type="entry name" value="MFS general substrate transporter"/>
    <property type="match status" value="1"/>
</dbReference>
<keyword evidence="4" id="KW-0762">Sugar transport</keyword>
<evidence type="ECO:0000256" key="1">
    <source>
        <dbReference type="ARBA" id="ARBA00010992"/>
    </source>
</evidence>
<gene>
    <name evidence="4" type="primary">STP4</name>
    <name evidence="4" type="ORF">MA16_Dca006036</name>
</gene>
<dbReference type="EMBL" id="KZ502564">
    <property type="protein sequence ID" value="PKU75989.1"/>
    <property type="molecule type" value="Genomic_DNA"/>
</dbReference>
<dbReference type="InterPro" id="IPR036259">
    <property type="entry name" value="MFS_trans_sf"/>
</dbReference>
<evidence type="ECO:0000313" key="5">
    <source>
        <dbReference type="Proteomes" id="UP000233837"/>
    </source>
</evidence>
<feature type="transmembrane region" description="Helical" evidence="3">
    <location>
        <begin position="50"/>
        <end position="72"/>
    </location>
</feature>
<dbReference type="AlphaFoldDB" id="A0A2I0WK05"/>
<accession>A0A2I0WK05</accession>
<evidence type="ECO:0000256" key="2">
    <source>
        <dbReference type="ARBA" id="ARBA00022448"/>
    </source>
</evidence>
<keyword evidence="3" id="KW-0812">Transmembrane</keyword>
<dbReference type="PANTHER" id="PTHR23500:SF574">
    <property type="entry name" value="SUGAR TRANSPORT PROTEIN 1"/>
    <property type="match status" value="1"/>
</dbReference>
<keyword evidence="3" id="KW-1133">Transmembrane helix</keyword>
<dbReference type="GO" id="GO:0015144">
    <property type="term" value="F:carbohydrate transmembrane transporter activity"/>
    <property type="evidence" value="ECO:0007669"/>
    <property type="project" value="InterPro"/>
</dbReference>
<proteinExistence type="inferred from homology"/>
<evidence type="ECO:0000313" key="4">
    <source>
        <dbReference type="EMBL" id="PKU75989.1"/>
    </source>
</evidence>
<comment type="similarity">
    <text evidence="1">Belongs to the major facilitator superfamily. Sugar transporter (TC 2.A.1.1) family.</text>
</comment>